<gene>
    <name evidence="7" type="ORF">SAMN04515677_101636</name>
</gene>
<evidence type="ECO:0000256" key="5">
    <source>
        <dbReference type="SAM" id="Phobius"/>
    </source>
</evidence>
<keyword evidence="4" id="KW-0175">Coiled coil</keyword>
<dbReference type="InterPro" id="IPR000551">
    <property type="entry name" value="MerR-type_HTH_dom"/>
</dbReference>
<dbReference type="PROSITE" id="PS50937">
    <property type="entry name" value="HTH_MERR_2"/>
    <property type="match status" value="1"/>
</dbReference>
<dbReference type="InterPro" id="IPR047057">
    <property type="entry name" value="MerR_fam"/>
</dbReference>
<dbReference type="PRINTS" id="PR00040">
    <property type="entry name" value="HTHMERR"/>
</dbReference>
<dbReference type="Pfam" id="PF13411">
    <property type="entry name" value="MerR_1"/>
    <property type="match status" value="1"/>
</dbReference>
<dbReference type="GO" id="GO:0003700">
    <property type="term" value="F:DNA-binding transcription factor activity"/>
    <property type="evidence" value="ECO:0007669"/>
    <property type="project" value="InterPro"/>
</dbReference>
<keyword evidence="5" id="KW-0472">Membrane</keyword>
<proteinExistence type="predicted"/>
<evidence type="ECO:0000313" key="7">
    <source>
        <dbReference type="EMBL" id="SDL36438.1"/>
    </source>
</evidence>
<dbReference type="AlphaFoldDB" id="A0A1G9JG45"/>
<dbReference type="GO" id="GO:0003677">
    <property type="term" value="F:DNA binding"/>
    <property type="evidence" value="ECO:0007669"/>
    <property type="project" value="UniProtKB-KW"/>
</dbReference>
<dbReference type="PANTHER" id="PTHR30204:SF94">
    <property type="entry name" value="HEAVY METAL-DEPENDENT TRANSCRIPTIONAL REGULATOR HI_0293-RELATED"/>
    <property type="match status" value="1"/>
</dbReference>
<feature type="transmembrane region" description="Helical" evidence="5">
    <location>
        <begin position="288"/>
        <end position="309"/>
    </location>
</feature>
<reference evidence="7 8" key="1">
    <citation type="submission" date="2016-10" db="EMBL/GenBank/DDBJ databases">
        <authorList>
            <person name="de Groot N.N."/>
        </authorList>
    </citation>
    <scope>NUCLEOTIDE SEQUENCE [LARGE SCALE GENOMIC DNA]</scope>
    <source>
        <strain evidence="7 8">DSM 797</strain>
    </source>
</reference>
<dbReference type="SMART" id="SM00422">
    <property type="entry name" value="HTH_MERR"/>
    <property type="match status" value="1"/>
</dbReference>
<dbReference type="Gene3D" id="1.10.1660.10">
    <property type="match status" value="1"/>
</dbReference>
<feature type="domain" description="HTH merR-type" evidence="6">
    <location>
        <begin position="1"/>
        <end position="68"/>
    </location>
</feature>
<evidence type="ECO:0000256" key="2">
    <source>
        <dbReference type="ARBA" id="ARBA00023125"/>
    </source>
</evidence>
<sequence length="423" mass="49998">MKIKDAELLTGLSANTIRFYENEGLISVKRNSNSYRVYDENNIEELKYIKNLRKLGLSISTIKELNNKKISLKKVLEDRIREIEEEEITFESKKDIIREILQDINKNVDINLNKYSEELEYIETEEYTELITEINKFSQRSLSFQLLITLIWSSPFITFYTSISEENYESIGLKSMLCIIATVILTLSWRKYLSQNDKKFGGTISFIVGIMLVLILTLVIYVFIGKLQALIFVPDDYIMYMYKAPYSYISLFFEVEIFILLITFLYTRIKNVEWQWATYVFDFMKNNFIKFIVLNLVLLYMGITGITVVTKTQIIDYSFYNPFGTEYTYNDINKVSAGFIGKQRKLFGGQPGDFYYIVTLNDNKKINFYQANSAYEDTYLELEVFDKLIVDNTKSKKVSSKENYKLCYFDKRYVDRFLRIIEY</sequence>
<evidence type="ECO:0000259" key="6">
    <source>
        <dbReference type="PROSITE" id="PS50937"/>
    </source>
</evidence>
<dbReference type="PANTHER" id="PTHR30204">
    <property type="entry name" value="REDOX-CYCLING DRUG-SENSING TRANSCRIPTIONAL ACTIVATOR SOXR"/>
    <property type="match status" value="1"/>
</dbReference>
<keyword evidence="2 7" id="KW-0238">DNA-binding</keyword>
<dbReference type="CDD" id="cd00592">
    <property type="entry name" value="HTH_MerR-like"/>
    <property type="match status" value="1"/>
</dbReference>
<organism evidence="7 8">
    <name type="scientific">Romboutsia lituseburensis DSM 797</name>
    <dbReference type="NCBI Taxonomy" id="1121325"/>
    <lineage>
        <taxon>Bacteria</taxon>
        <taxon>Bacillati</taxon>
        <taxon>Bacillota</taxon>
        <taxon>Clostridia</taxon>
        <taxon>Peptostreptococcales</taxon>
        <taxon>Peptostreptococcaceae</taxon>
        <taxon>Romboutsia</taxon>
    </lineage>
</organism>
<feature type="coiled-coil region" evidence="4">
    <location>
        <begin position="62"/>
        <end position="125"/>
    </location>
</feature>
<feature type="transmembrane region" description="Helical" evidence="5">
    <location>
        <begin position="201"/>
        <end position="224"/>
    </location>
</feature>
<dbReference type="InterPro" id="IPR009061">
    <property type="entry name" value="DNA-bd_dom_put_sf"/>
</dbReference>
<dbReference type="RefSeq" id="WP_092722762.1">
    <property type="nucleotide sequence ID" value="NZ_FNGW01000001.1"/>
</dbReference>
<dbReference type="EMBL" id="FNGW01000001">
    <property type="protein sequence ID" value="SDL36438.1"/>
    <property type="molecule type" value="Genomic_DNA"/>
</dbReference>
<keyword evidence="5" id="KW-1133">Transmembrane helix</keyword>
<dbReference type="SUPFAM" id="SSF46955">
    <property type="entry name" value="Putative DNA-binding domain"/>
    <property type="match status" value="1"/>
</dbReference>
<evidence type="ECO:0000313" key="8">
    <source>
        <dbReference type="Proteomes" id="UP000199068"/>
    </source>
</evidence>
<keyword evidence="5" id="KW-0812">Transmembrane</keyword>
<accession>A0A1G9JG45</accession>
<feature type="transmembrane region" description="Helical" evidence="5">
    <location>
        <begin position="142"/>
        <end position="159"/>
    </location>
</feature>
<evidence type="ECO:0000256" key="3">
    <source>
        <dbReference type="ARBA" id="ARBA00023163"/>
    </source>
</evidence>
<keyword evidence="1" id="KW-0805">Transcription regulation</keyword>
<evidence type="ECO:0000256" key="4">
    <source>
        <dbReference type="SAM" id="Coils"/>
    </source>
</evidence>
<feature type="transmembrane region" description="Helical" evidence="5">
    <location>
        <begin position="244"/>
        <end position="267"/>
    </location>
</feature>
<protein>
    <submittedName>
        <fullName evidence="7">DNA-binding transcriptional regulator, MerR family</fullName>
    </submittedName>
</protein>
<dbReference type="Proteomes" id="UP000199068">
    <property type="component" value="Unassembled WGS sequence"/>
</dbReference>
<evidence type="ECO:0000256" key="1">
    <source>
        <dbReference type="ARBA" id="ARBA00023015"/>
    </source>
</evidence>
<keyword evidence="3" id="KW-0804">Transcription</keyword>
<dbReference type="STRING" id="1121325.SAMN04515677_101636"/>
<keyword evidence="8" id="KW-1185">Reference proteome</keyword>
<name>A0A1G9JG45_9FIRM</name>
<feature type="transmembrane region" description="Helical" evidence="5">
    <location>
        <begin position="171"/>
        <end position="189"/>
    </location>
</feature>